<dbReference type="AlphaFoldDB" id="A0A1S2XUH2"/>
<dbReference type="InterPro" id="IPR002110">
    <property type="entry name" value="Ankyrin_rpt"/>
</dbReference>
<reference evidence="13" key="2">
    <citation type="submission" date="2025-08" db="UniProtKB">
        <authorList>
            <consortium name="RefSeq"/>
        </authorList>
    </citation>
    <scope>IDENTIFICATION</scope>
    <source>
        <tissue evidence="13">Etiolated seedlings</tissue>
    </source>
</reference>
<evidence type="ECO:0000256" key="9">
    <source>
        <dbReference type="SAM" id="MobiDB-lite"/>
    </source>
</evidence>
<gene>
    <name evidence="13" type="primary">LOC113783888</name>
</gene>
<comment type="subcellular location">
    <subcellularLocation>
        <location evidence="2">Cell membrane</location>
        <topology evidence="2">Peripheral membrane protein</topology>
        <orientation evidence="2">Cytoplasmic side</orientation>
    </subcellularLocation>
    <subcellularLocation>
        <location evidence="1">Membrane</location>
        <topology evidence="1">Multi-pass membrane protein</topology>
    </subcellularLocation>
</comment>
<evidence type="ECO:0000256" key="8">
    <source>
        <dbReference type="PROSITE-ProRule" id="PRU00023"/>
    </source>
</evidence>
<evidence type="ECO:0000313" key="13">
    <source>
        <dbReference type="RefSeq" id="XP_027188479.1"/>
    </source>
</evidence>
<evidence type="ECO:0000256" key="5">
    <source>
        <dbReference type="ARBA" id="ARBA00022989"/>
    </source>
</evidence>
<dbReference type="PANTHER" id="PTHR24186">
    <property type="entry name" value="PROTEIN PHOSPHATASE 1 REGULATORY SUBUNIT"/>
    <property type="match status" value="1"/>
</dbReference>
<dbReference type="OrthoDB" id="1585477at2759"/>
<evidence type="ECO:0000256" key="4">
    <source>
        <dbReference type="ARBA" id="ARBA00022737"/>
    </source>
</evidence>
<protein>
    <submittedName>
        <fullName evidence="13">Espin-like</fullName>
    </submittedName>
</protein>
<sequence>MENFIMRNLYDASIKGCVSTLKTLLQRDPLILNRISLYPFSETPLHNASLLGHLELCQFLLGINPNLASEVNSEGHCPLHLASAKGHTEIVKTLLLTDSETCLIRDKDDKVPLHFAVMRGRVGVIKELISAMPETEIIRVMSESDDHGSILHLCVLYNHLEALKILVESVRGDIDQFLCSKAKEGNTILDLAVKRGQIKIIKYLLSLSEKSETINTSKTEALRALHKLEHCPRDFISHTNEHILTEQEAQTSTNIVIAQQSLSLPPRFISQQNRATPPNNDPPQPPQSLPRNNPLQQAQPSFIHPLEITNPSPHNNPSHPQPSSHDPSPTIDPSNPPSQFSPTPSITNELHNNRWDRFENFCNTYLINQGYWIDKKTKEQLMVAATVIATMTFQSVISPPGGVWQEDTTKGGYACPDYGFCEAGTAVVGYVWSPDFLKFIFFNSASFFASLCVLLVLVSGFPLHNRVIVWLLAVLMIVAITCMLLTYMWALGLVSPNHIFYRIRDLGYILVGIWSFLLFVVCFIQIIRIVFWIRSRRRDSTNVAL</sequence>
<feature type="transmembrane region" description="Helical" evidence="10">
    <location>
        <begin position="468"/>
        <end position="489"/>
    </location>
</feature>
<evidence type="ECO:0000256" key="10">
    <source>
        <dbReference type="SAM" id="Phobius"/>
    </source>
</evidence>
<dbReference type="InterPro" id="IPR036770">
    <property type="entry name" value="Ankyrin_rpt-contain_sf"/>
</dbReference>
<dbReference type="PROSITE" id="PS50297">
    <property type="entry name" value="ANK_REP_REGION"/>
    <property type="match status" value="2"/>
</dbReference>
<feature type="compositionally biased region" description="Pro residues" evidence="9">
    <location>
        <begin position="279"/>
        <end position="288"/>
    </location>
</feature>
<evidence type="ECO:0000256" key="6">
    <source>
        <dbReference type="ARBA" id="ARBA00023043"/>
    </source>
</evidence>
<feature type="transmembrane region" description="Helical" evidence="10">
    <location>
        <begin position="509"/>
        <end position="531"/>
    </location>
</feature>
<keyword evidence="7 10" id="KW-0472">Membrane</keyword>
<reference evidence="12" key="1">
    <citation type="journal article" date="2013" name="Nat. Biotechnol.">
        <title>Draft genome sequence of chickpea (Cicer arietinum) provides a resource for trait improvement.</title>
        <authorList>
            <person name="Varshney R.K."/>
            <person name="Song C."/>
            <person name="Saxena R.K."/>
            <person name="Azam S."/>
            <person name="Yu S."/>
            <person name="Sharpe A.G."/>
            <person name="Cannon S."/>
            <person name="Baek J."/>
            <person name="Rosen B.D."/>
            <person name="Tar'an B."/>
            <person name="Millan T."/>
            <person name="Zhang X."/>
            <person name="Ramsay L.D."/>
            <person name="Iwata A."/>
            <person name="Wang Y."/>
            <person name="Nelson W."/>
            <person name="Farmer A.D."/>
            <person name="Gaur P.M."/>
            <person name="Soderlund C."/>
            <person name="Penmetsa R.V."/>
            <person name="Xu C."/>
            <person name="Bharti A.K."/>
            <person name="He W."/>
            <person name="Winter P."/>
            <person name="Zhao S."/>
            <person name="Hane J.K."/>
            <person name="Carrasquilla-Garcia N."/>
            <person name="Condie J.A."/>
            <person name="Upadhyaya H.D."/>
            <person name="Luo M.C."/>
            <person name="Thudi M."/>
            <person name="Gowda C.L."/>
            <person name="Singh N.P."/>
            <person name="Lichtenzveig J."/>
            <person name="Gali K.K."/>
            <person name="Rubio J."/>
            <person name="Nadarajan N."/>
            <person name="Dolezel J."/>
            <person name="Bansal K.C."/>
            <person name="Xu X."/>
            <person name="Edwards D."/>
            <person name="Zhang G."/>
            <person name="Kahl G."/>
            <person name="Gil J."/>
            <person name="Singh K.B."/>
            <person name="Datta S.K."/>
            <person name="Jackson S.A."/>
            <person name="Wang J."/>
            <person name="Cook D.R."/>
        </authorList>
    </citation>
    <scope>NUCLEOTIDE SEQUENCE [LARGE SCALE GENOMIC DNA]</scope>
    <source>
        <strain evidence="12">cv. CDC Frontier</strain>
    </source>
</reference>
<keyword evidence="4" id="KW-0677">Repeat</keyword>
<feature type="transmembrane region" description="Helical" evidence="10">
    <location>
        <begin position="439"/>
        <end position="461"/>
    </location>
</feature>
<dbReference type="PANTHER" id="PTHR24186:SF37">
    <property type="entry name" value="PGG DOMAIN-CONTAINING PROTEIN"/>
    <property type="match status" value="1"/>
</dbReference>
<dbReference type="Pfam" id="PF13962">
    <property type="entry name" value="PGG"/>
    <property type="match status" value="1"/>
</dbReference>
<feature type="repeat" description="ANK" evidence="8">
    <location>
        <begin position="74"/>
        <end position="95"/>
    </location>
</feature>
<proteinExistence type="predicted"/>
<evidence type="ECO:0000259" key="11">
    <source>
        <dbReference type="Pfam" id="PF13962"/>
    </source>
</evidence>
<evidence type="ECO:0000256" key="3">
    <source>
        <dbReference type="ARBA" id="ARBA00022692"/>
    </source>
</evidence>
<dbReference type="eggNOG" id="KOG0504">
    <property type="taxonomic scope" value="Eukaryota"/>
</dbReference>
<evidence type="ECO:0000313" key="12">
    <source>
        <dbReference type="Proteomes" id="UP000087171"/>
    </source>
</evidence>
<keyword evidence="12" id="KW-1185">Reference proteome</keyword>
<feature type="domain" description="PGG" evidence="11">
    <location>
        <begin position="375"/>
        <end position="491"/>
    </location>
</feature>
<evidence type="ECO:0000256" key="2">
    <source>
        <dbReference type="ARBA" id="ARBA00004413"/>
    </source>
</evidence>
<keyword evidence="6 8" id="KW-0040">ANK repeat</keyword>
<feature type="compositionally biased region" description="Polar residues" evidence="9">
    <location>
        <begin position="331"/>
        <end position="348"/>
    </location>
</feature>
<accession>A0A1S2XUH2</accession>
<dbReference type="STRING" id="3827.A0A1S2XUH2"/>
<dbReference type="InterPro" id="IPR026961">
    <property type="entry name" value="PGG_dom"/>
</dbReference>
<dbReference type="PROSITE" id="PS50088">
    <property type="entry name" value="ANK_REPEAT"/>
    <property type="match status" value="2"/>
</dbReference>
<dbReference type="Pfam" id="PF12796">
    <property type="entry name" value="Ank_2"/>
    <property type="match status" value="2"/>
</dbReference>
<dbReference type="SUPFAM" id="SSF48403">
    <property type="entry name" value="Ankyrin repeat"/>
    <property type="match status" value="1"/>
</dbReference>
<evidence type="ECO:0000256" key="7">
    <source>
        <dbReference type="ARBA" id="ARBA00023136"/>
    </source>
</evidence>
<feature type="repeat" description="ANK" evidence="8">
    <location>
        <begin position="184"/>
        <end position="216"/>
    </location>
</feature>
<dbReference type="Gene3D" id="1.25.40.20">
    <property type="entry name" value="Ankyrin repeat-containing domain"/>
    <property type="match status" value="1"/>
</dbReference>
<name>A0A1S2XUH2_CICAR</name>
<dbReference type="SMART" id="SM00248">
    <property type="entry name" value="ANK"/>
    <property type="match status" value="5"/>
</dbReference>
<dbReference type="RefSeq" id="XP_027188479.1">
    <property type="nucleotide sequence ID" value="XM_027332678.1"/>
</dbReference>
<organism evidence="12 13">
    <name type="scientific">Cicer arietinum</name>
    <name type="common">Chickpea</name>
    <name type="synonym">Garbanzo</name>
    <dbReference type="NCBI Taxonomy" id="3827"/>
    <lineage>
        <taxon>Eukaryota</taxon>
        <taxon>Viridiplantae</taxon>
        <taxon>Streptophyta</taxon>
        <taxon>Embryophyta</taxon>
        <taxon>Tracheophyta</taxon>
        <taxon>Spermatophyta</taxon>
        <taxon>Magnoliopsida</taxon>
        <taxon>eudicotyledons</taxon>
        <taxon>Gunneridae</taxon>
        <taxon>Pentapetalae</taxon>
        <taxon>rosids</taxon>
        <taxon>fabids</taxon>
        <taxon>Fabales</taxon>
        <taxon>Fabaceae</taxon>
        <taxon>Papilionoideae</taxon>
        <taxon>50 kb inversion clade</taxon>
        <taxon>NPAAA clade</taxon>
        <taxon>Hologalegina</taxon>
        <taxon>IRL clade</taxon>
        <taxon>Cicereae</taxon>
        <taxon>Cicer</taxon>
    </lineage>
</organism>
<evidence type="ECO:0000256" key="1">
    <source>
        <dbReference type="ARBA" id="ARBA00004141"/>
    </source>
</evidence>
<feature type="region of interest" description="Disordered" evidence="9">
    <location>
        <begin position="270"/>
        <end position="348"/>
    </location>
</feature>
<feature type="compositionally biased region" description="Low complexity" evidence="9">
    <location>
        <begin position="310"/>
        <end position="329"/>
    </location>
</feature>
<dbReference type="GO" id="GO:0005886">
    <property type="term" value="C:plasma membrane"/>
    <property type="evidence" value="ECO:0007669"/>
    <property type="project" value="UniProtKB-SubCell"/>
</dbReference>
<dbReference type="PaxDb" id="3827-XP_004493858.1"/>
<keyword evidence="3 10" id="KW-0812">Transmembrane</keyword>
<keyword evidence="5 10" id="KW-1133">Transmembrane helix</keyword>
<dbReference type="Proteomes" id="UP000087171">
    <property type="component" value="Chromosome Ca3"/>
</dbReference>